<dbReference type="PROSITE" id="PS50263">
    <property type="entry name" value="CN_HYDROLASE"/>
    <property type="match status" value="1"/>
</dbReference>
<dbReference type="Proteomes" id="UP000799770">
    <property type="component" value="Unassembled WGS sequence"/>
</dbReference>
<name>A0A6A5Z7V6_9PLEO</name>
<evidence type="ECO:0000313" key="9">
    <source>
        <dbReference type="Proteomes" id="UP000799770"/>
    </source>
</evidence>
<protein>
    <recommendedName>
        <fullName evidence="5">nitrilase</fullName>
        <ecNumber evidence="5">3.5.5.1</ecNumber>
    </recommendedName>
</protein>
<dbReference type="Gene3D" id="3.60.110.10">
    <property type="entry name" value="Carbon-nitrogen hydrolase"/>
    <property type="match status" value="1"/>
</dbReference>
<organism evidence="8 9">
    <name type="scientific">Lophiotrema nucula</name>
    <dbReference type="NCBI Taxonomy" id="690887"/>
    <lineage>
        <taxon>Eukaryota</taxon>
        <taxon>Fungi</taxon>
        <taxon>Dikarya</taxon>
        <taxon>Ascomycota</taxon>
        <taxon>Pezizomycotina</taxon>
        <taxon>Dothideomycetes</taxon>
        <taxon>Pleosporomycetidae</taxon>
        <taxon>Pleosporales</taxon>
        <taxon>Lophiotremataceae</taxon>
        <taxon>Lophiotrema</taxon>
    </lineage>
</organism>
<evidence type="ECO:0000256" key="1">
    <source>
        <dbReference type="ARBA" id="ARBA00008129"/>
    </source>
</evidence>
<dbReference type="FunFam" id="3.60.110.10:FF:000011">
    <property type="entry name" value="Cyanide hydratase"/>
    <property type="match status" value="1"/>
</dbReference>
<keyword evidence="3" id="KW-0456">Lyase</keyword>
<dbReference type="InterPro" id="IPR036526">
    <property type="entry name" value="C-N_Hydrolase_sf"/>
</dbReference>
<reference evidence="8" key="1">
    <citation type="journal article" date="2020" name="Stud. Mycol.">
        <title>101 Dothideomycetes genomes: a test case for predicting lifestyles and emergence of pathogens.</title>
        <authorList>
            <person name="Haridas S."/>
            <person name="Albert R."/>
            <person name="Binder M."/>
            <person name="Bloem J."/>
            <person name="Labutti K."/>
            <person name="Salamov A."/>
            <person name="Andreopoulos B."/>
            <person name="Baker S."/>
            <person name="Barry K."/>
            <person name="Bills G."/>
            <person name="Bluhm B."/>
            <person name="Cannon C."/>
            <person name="Castanera R."/>
            <person name="Culley D."/>
            <person name="Daum C."/>
            <person name="Ezra D."/>
            <person name="Gonzalez J."/>
            <person name="Henrissat B."/>
            <person name="Kuo A."/>
            <person name="Liang C."/>
            <person name="Lipzen A."/>
            <person name="Lutzoni F."/>
            <person name="Magnuson J."/>
            <person name="Mondo S."/>
            <person name="Nolan M."/>
            <person name="Ohm R."/>
            <person name="Pangilinan J."/>
            <person name="Park H.-J."/>
            <person name="Ramirez L."/>
            <person name="Alfaro M."/>
            <person name="Sun H."/>
            <person name="Tritt A."/>
            <person name="Yoshinaga Y."/>
            <person name="Zwiers L.-H."/>
            <person name="Turgeon B."/>
            <person name="Goodwin S."/>
            <person name="Spatafora J."/>
            <person name="Crous P."/>
            <person name="Grigoriev I."/>
        </authorList>
    </citation>
    <scope>NUCLEOTIDE SEQUENCE</scope>
    <source>
        <strain evidence="8">CBS 627.86</strain>
    </source>
</reference>
<evidence type="ECO:0000256" key="5">
    <source>
        <dbReference type="ARBA" id="ARBA00039045"/>
    </source>
</evidence>
<comment type="similarity">
    <text evidence="1">Belongs to the carbon-nitrogen hydrolase superfamily. Nitrilase family.</text>
</comment>
<dbReference type="GO" id="GO:0000257">
    <property type="term" value="F:nitrilase activity"/>
    <property type="evidence" value="ECO:0007669"/>
    <property type="project" value="UniProtKB-EC"/>
</dbReference>
<dbReference type="InterPro" id="IPR000132">
    <property type="entry name" value="Nitrilase/CN_hydratase_CS"/>
</dbReference>
<evidence type="ECO:0000256" key="2">
    <source>
        <dbReference type="ARBA" id="ARBA00022801"/>
    </source>
</evidence>
<dbReference type="PANTHER" id="PTHR46044:SF14">
    <property type="entry name" value="ARYLACETONITRILASE"/>
    <property type="match status" value="1"/>
</dbReference>
<dbReference type="EMBL" id="ML977325">
    <property type="protein sequence ID" value="KAF2114461.1"/>
    <property type="molecule type" value="Genomic_DNA"/>
</dbReference>
<dbReference type="InterPro" id="IPR044149">
    <property type="entry name" value="Nitrilases_CHs"/>
</dbReference>
<dbReference type="Pfam" id="PF00795">
    <property type="entry name" value="CN_hydrolase"/>
    <property type="match status" value="1"/>
</dbReference>
<evidence type="ECO:0000256" key="3">
    <source>
        <dbReference type="ARBA" id="ARBA00023239"/>
    </source>
</evidence>
<sequence>MASSTKVRVGAVQSEPVWLNLEGSVDKTISLIRDAAKDGVKVLGFPEVWIPGYPCSIGADVQPGNVNMIHDYMHNSLVKESPQMRRIQEAVKETGMFVVLGYSERDGASLYMAQSFISPEGEIVHHRRKIKPTHVERTLWGDGQADSLKTVVDSPFGRIGGLNCWEHLQPLLRYYEYSQGVQIHVASWPAEFEMPDPEKQPWLYHETGEASYRASQFMAIEGQTFVLVASQIITEENLEKNNLLGNHVTKTPGGGFSMIFGPDGKSLCEPVGVGEEAILKADIDLRDIDYAKTFIDTVGHYARPDMLSLLVNPVAAKHVTTMR</sequence>
<dbReference type="SUPFAM" id="SSF56317">
    <property type="entry name" value="Carbon-nitrogen hydrolase"/>
    <property type="match status" value="1"/>
</dbReference>
<dbReference type="EC" id="3.5.5.1" evidence="5"/>
<dbReference type="GO" id="GO:0016836">
    <property type="term" value="F:hydro-lyase activity"/>
    <property type="evidence" value="ECO:0007669"/>
    <property type="project" value="UniProtKB-ARBA"/>
</dbReference>
<accession>A0A6A5Z7V6</accession>
<dbReference type="OrthoDB" id="10250282at2759"/>
<dbReference type="CDD" id="cd07564">
    <property type="entry name" value="nitrilases_CHs"/>
    <property type="match status" value="1"/>
</dbReference>
<keyword evidence="9" id="KW-1185">Reference proteome</keyword>
<evidence type="ECO:0000256" key="4">
    <source>
        <dbReference type="ARBA" id="ARBA00036406"/>
    </source>
</evidence>
<dbReference type="InterPro" id="IPR003010">
    <property type="entry name" value="C-N_Hydrolase"/>
</dbReference>
<dbReference type="PROSITE" id="PS00921">
    <property type="entry name" value="NITRIL_CHT_2"/>
    <property type="match status" value="1"/>
</dbReference>
<gene>
    <name evidence="8" type="ORF">BDV96DRAFT_647165</name>
</gene>
<proteinExistence type="inferred from homology"/>
<dbReference type="PROSITE" id="PS00920">
    <property type="entry name" value="NITRIL_CHT_1"/>
    <property type="match status" value="1"/>
</dbReference>
<keyword evidence="2" id="KW-0378">Hydrolase</keyword>
<evidence type="ECO:0000256" key="6">
    <source>
        <dbReference type="PROSITE-ProRule" id="PRU10139"/>
    </source>
</evidence>
<evidence type="ECO:0000259" key="7">
    <source>
        <dbReference type="PROSITE" id="PS50263"/>
    </source>
</evidence>
<evidence type="ECO:0000313" key="8">
    <source>
        <dbReference type="EMBL" id="KAF2114461.1"/>
    </source>
</evidence>
<dbReference type="PANTHER" id="PTHR46044">
    <property type="entry name" value="NITRILASE"/>
    <property type="match status" value="1"/>
</dbReference>
<comment type="catalytic activity">
    <reaction evidence="4">
        <text>a nitrile + 2 H2O = a carboxylate + NH4(+)</text>
        <dbReference type="Rhea" id="RHEA:21724"/>
        <dbReference type="ChEBI" id="CHEBI:15377"/>
        <dbReference type="ChEBI" id="CHEBI:18379"/>
        <dbReference type="ChEBI" id="CHEBI:28938"/>
        <dbReference type="ChEBI" id="CHEBI:29067"/>
        <dbReference type="EC" id="3.5.5.1"/>
    </reaction>
</comment>
<dbReference type="AlphaFoldDB" id="A0A6A5Z7V6"/>
<feature type="active site" description="Proton acceptor" evidence="6">
    <location>
        <position position="47"/>
    </location>
</feature>
<feature type="domain" description="CN hydrolase" evidence="7">
    <location>
        <begin position="7"/>
        <end position="285"/>
    </location>
</feature>